<feature type="domain" description="HTH araC/xylS-type" evidence="4">
    <location>
        <begin position="182"/>
        <end position="280"/>
    </location>
</feature>
<keyword evidence="1" id="KW-0805">Transcription regulation</keyword>
<dbReference type="InterPro" id="IPR014710">
    <property type="entry name" value="RmlC-like_jellyroll"/>
</dbReference>
<dbReference type="EMBL" id="FNZK01000001">
    <property type="protein sequence ID" value="SEI78389.1"/>
    <property type="molecule type" value="Genomic_DNA"/>
</dbReference>
<accession>A0A1H6TEA1</accession>
<dbReference type="PANTHER" id="PTHR43280:SF28">
    <property type="entry name" value="HTH-TYPE TRANSCRIPTIONAL ACTIVATOR RHAS"/>
    <property type="match status" value="1"/>
</dbReference>
<dbReference type="SUPFAM" id="SSF51182">
    <property type="entry name" value="RmlC-like cupins"/>
    <property type="match status" value="1"/>
</dbReference>
<dbReference type="SMART" id="SM00342">
    <property type="entry name" value="HTH_ARAC"/>
    <property type="match status" value="1"/>
</dbReference>
<proteinExistence type="predicted"/>
<dbReference type="InterPro" id="IPR011051">
    <property type="entry name" value="RmlC_Cupin_sf"/>
</dbReference>
<reference evidence="6" key="1">
    <citation type="submission" date="2016-10" db="EMBL/GenBank/DDBJ databases">
        <authorList>
            <person name="Varghese N."/>
            <person name="Submissions S."/>
        </authorList>
    </citation>
    <scope>NUCLEOTIDE SEQUENCE [LARGE SCALE GENOMIC DNA]</scope>
    <source>
        <strain evidence="6">DSM 2179</strain>
    </source>
</reference>
<keyword evidence="3" id="KW-0804">Transcription</keyword>
<dbReference type="Pfam" id="PF12833">
    <property type="entry name" value="HTH_18"/>
    <property type="match status" value="1"/>
</dbReference>
<protein>
    <submittedName>
        <fullName evidence="5">AraC-type DNA-binding protein</fullName>
    </submittedName>
</protein>
<evidence type="ECO:0000256" key="1">
    <source>
        <dbReference type="ARBA" id="ARBA00023015"/>
    </source>
</evidence>
<dbReference type="InterPro" id="IPR018060">
    <property type="entry name" value="HTH_AraC"/>
</dbReference>
<dbReference type="AlphaFoldDB" id="A0A1H6TEA1"/>
<sequence>MSQYFAQETFTTIFELNSVPALAYIGKTSQTTTPLPRTFHVHHDLAEIIFIRHGQGTYTINNHSYEIKKGDLIFINSGILHNENNEQNSISTYCIGIKKLRLKSLAENQLLPNTMCPVLQSGMLFSRIHQFFSILAYFVEHNLEPGAAEIGNCTMRSLLVLCRILIDNNKVVLEGEDYNLGLRIKEYIDEHYLEDINLSTISTAIRVNTYYLSHVFKKIVGYSPMQYVIHRRIGEAQNLLINTDYSITQIALMSGYNNSNYFQVVFNTMVGMPPGKYRKSWLNNSSK</sequence>
<evidence type="ECO:0000256" key="3">
    <source>
        <dbReference type="ARBA" id="ARBA00023163"/>
    </source>
</evidence>
<dbReference type="InterPro" id="IPR003313">
    <property type="entry name" value="AraC-bd"/>
</dbReference>
<evidence type="ECO:0000259" key="4">
    <source>
        <dbReference type="PROSITE" id="PS01124"/>
    </source>
</evidence>
<dbReference type="Proteomes" id="UP000199662">
    <property type="component" value="Unassembled WGS sequence"/>
</dbReference>
<dbReference type="SUPFAM" id="SSF46689">
    <property type="entry name" value="Homeodomain-like"/>
    <property type="match status" value="2"/>
</dbReference>
<dbReference type="InterPro" id="IPR009057">
    <property type="entry name" value="Homeodomain-like_sf"/>
</dbReference>
<dbReference type="RefSeq" id="WP_019554249.1">
    <property type="nucleotide sequence ID" value="NZ_FNZK01000001.1"/>
</dbReference>
<dbReference type="Pfam" id="PF02311">
    <property type="entry name" value="AraC_binding"/>
    <property type="match status" value="1"/>
</dbReference>
<dbReference type="PROSITE" id="PS01124">
    <property type="entry name" value="HTH_ARAC_FAMILY_2"/>
    <property type="match status" value="1"/>
</dbReference>
<evidence type="ECO:0000313" key="6">
    <source>
        <dbReference type="Proteomes" id="UP000199662"/>
    </source>
</evidence>
<dbReference type="Gene3D" id="2.60.120.10">
    <property type="entry name" value="Jelly Rolls"/>
    <property type="match status" value="1"/>
</dbReference>
<dbReference type="GO" id="GO:0043565">
    <property type="term" value="F:sequence-specific DNA binding"/>
    <property type="evidence" value="ECO:0007669"/>
    <property type="project" value="InterPro"/>
</dbReference>
<dbReference type="STRING" id="84035.SAMN05660742_10135"/>
<dbReference type="Gene3D" id="1.10.10.60">
    <property type="entry name" value="Homeodomain-like"/>
    <property type="match status" value="2"/>
</dbReference>
<dbReference type="InterPro" id="IPR018062">
    <property type="entry name" value="HTH_AraC-typ_CS"/>
</dbReference>
<gene>
    <name evidence="5" type="ORF">SAMN05660742_10135</name>
</gene>
<evidence type="ECO:0000256" key="2">
    <source>
        <dbReference type="ARBA" id="ARBA00023125"/>
    </source>
</evidence>
<dbReference type="PANTHER" id="PTHR43280">
    <property type="entry name" value="ARAC-FAMILY TRANSCRIPTIONAL REGULATOR"/>
    <property type="match status" value="1"/>
</dbReference>
<dbReference type="PROSITE" id="PS00041">
    <property type="entry name" value="HTH_ARAC_FAMILY_1"/>
    <property type="match status" value="1"/>
</dbReference>
<keyword evidence="2 5" id="KW-0238">DNA-binding</keyword>
<dbReference type="GO" id="GO:0003700">
    <property type="term" value="F:DNA-binding transcription factor activity"/>
    <property type="evidence" value="ECO:0007669"/>
    <property type="project" value="InterPro"/>
</dbReference>
<keyword evidence="6" id="KW-1185">Reference proteome</keyword>
<evidence type="ECO:0000313" key="5">
    <source>
        <dbReference type="EMBL" id="SEI78389.1"/>
    </source>
</evidence>
<organism evidence="5 6">
    <name type="scientific">Propionispira arboris</name>
    <dbReference type="NCBI Taxonomy" id="84035"/>
    <lineage>
        <taxon>Bacteria</taxon>
        <taxon>Bacillati</taxon>
        <taxon>Bacillota</taxon>
        <taxon>Negativicutes</taxon>
        <taxon>Selenomonadales</taxon>
        <taxon>Selenomonadaceae</taxon>
        <taxon>Propionispira</taxon>
    </lineage>
</organism>
<name>A0A1H6TEA1_9FIRM</name>